<dbReference type="PROSITE" id="PS51471">
    <property type="entry name" value="FE2OG_OXY"/>
    <property type="match status" value="1"/>
</dbReference>
<dbReference type="InterPro" id="IPR044861">
    <property type="entry name" value="IPNS-like_FE2OG_OXY"/>
</dbReference>
<comment type="similarity">
    <text evidence="2 6">Belongs to the iron/ascorbate-dependent oxidoreductase family.</text>
</comment>
<sequence length="365" mass="40885">MASSAAYDRLAELKSFDETKAGVKGLLHSGITDLPRIFHFPPHLLDHRPSVSAGDPNFTFPVIDLESEGVRSDPDKRNRIVERIRDASSNWGFFQVVNHGIPETLLDEMKAGVHKFHDQTVELKKQFYGRDPTKKVYYNSNFDLFDAPAASWRDSALFHMAPDPPSADEIPACFGGVLTRYSEEMLRFGDLLFRLLSEALGLRPNHLKEMGCADGLLIGCHYYPPCPQPELTLGTDKHSDVDFATVLLQDRIGGFQVLHKDCWVDVPPLAGGLVVNIGDMLQLISNDKFISAQHRVLSKTIGPRVSVPAFFSSGFSQNPKVYGPIKELLCENSPPRYQETTTQNYRANYYNKGLDGKSRLLDFKL</sequence>
<proteinExistence type="inferred from homology"/>
<dbReference type="SUPFAM" id="SSF51197">
    <property type="entry name" value="Clavaminate synthase-like"/>
    <property type="match status" value="1"/>
</dbReference>
<gene>
    <name evidence="8" type="ORF">LTRI10_LOCUS19182</name>
</gene>
<dbReference type="Proteomes" id="UP001497516">
    <property type="component" value="Chromosome 3"/>
</dbReference>
<comment type="cofactor">
    <cofactor evidence="1">
        <name>Fe cation</name>
        <dbReference type="ChEBI" id="CHEBI:24875"/>
    </cofactor>
</comment>
<dbReference type="GO" id="GO:0046872">
    <property type="term" value="F:metal ion binding"/>
    <property type="evidence" value="ECO:0007669"/>
    <property type="project" value="UniProtKB-KW"/>
</dbReference>
<dbReference type="InterPro" id="IPR026992">
    <property type="entry name" value="DIOX_N"/>
</dbReference>
<reference evidence="8 9" key="1">
    <citation type="submission" date="2024-04" db="EMBL/GenBank/DDBJ databases">
        <authorList>
            <person name="Fracassetti M."/>
        </authorList>
    </citation>
    <scope>NUCLEOTIDE SEQUENCE [LARGE SCALE GENOMIC DNA]</scope>
</reference>
<evidence type="ECO:0000256" key="1">
    <source>
        <dbReference type="ARBA" id="ARBA00001962"/>
    </source>
</evidence>
<dbReference type="Gene3D" id="2.60.120.330">
    <property type="entry name" value="B-lactam Antibiotic, Isopenicillin N Synthase, Chain"/>
    <property type="match status" value="1"/>
</dbReference>
<dbReference type="GO" id="GO:0051213">
    <property type="term" value="F:dioxygenase activity"/>
    <property type="evidence" value="ECO:0007669"/>
    <property type="project" value="UniProtKB-ARBA"/>
</dbReference>
<dbReference type="Pfam" id="PF14226">
    <property type="entry name" value="DIOX_N"/>
    <property type="match status" value="1"/>
</dbReference>
<keyword evidence="9" id="KW-1185">Reference proteome</keyword>
<evidence type="ECO:0000313" key="8">
    <source>
        <dbReference type="EMBL" id="CAL1377541.1"/>
    </source>
</evidence>
<evidence type="ECO:0000256" key="4">
    <source>
        <dbReference type="ARBA" id="ARBA00023002"/>
    </source>
</evidence>
<protein>
    <recommendedName>
        <fullName evidence="7">Fe2OG dioxygenase domain-containing protein</fullName>
    </recommendedName>
</protein>
<dbReference type="PANTHER" id="PTHR10209:SF791">
    <property type="entry name" value="1-AMINOCYCLOPROPANE-1-CARBOXYLATE OXIDASE HOMOLOG 1"/>
    <property type="match status" value="1"/>
</dbReference>
<evidence type="ECO:0000256" key="5">
    <source>
        <dbReference type="ARBA" id="ARBA00023004"/>
    </source>
</evidence>
<dbReference type="InterPro" id="IPR005123">
    <property type="entry name" value="Oxoglu/Fe-dep_dioxygenase_dom"/>
</dbReference>
<name>A0AAV2DV66_9ROSI</name>
<evidence type="ECO:0000256" key="2">
    <source>
        <dbReference type="ARBA" id="ARBA00008056"/>
    </source>
</evidence>
<organism evidence="8 9">
    <name type="scientific">Linum trigynum</name>
    <dbReference type="NCBI Taxonomy" id="586398"/>
    <lineage>
        <taxon>Eukaryota</taxon>
        <taxon>Viridiplantae</taxon>
        <taxon>Streptophyta</taxon>
        <taxon>Embryophyta</taxon>
        <taxon>Tracheophyta</taxon>
        <taxon>Spermatophyta</taxon>
        <taxon>Magnoliopsida</taxon>
        <taxon>eudicotyledons</taxon>
        <taxon>Gunneridae</taxon>
        <taxon>Pentapetalae</taxon>
        <taxon>rosids</taxon>
        <taxon>fabids</taxon>
        <taxon>Malpighiales</taxon>
        <taxon>Linaceae</taxon>
        <taxon>Linum</taxon>
    </lineage>
</organism>
<dbReference type="FunFam" id="2.60.120.330:FF:000005">
    <property type="entry name" value="1-aminocyclopropane-1-carboxylate oxidase homolog 1"/>
    <property type="match status" value="1"/>
</dbReference>
<evidence type="ECO:0000259" key="7">
    <source>
        <dbReference type="PROSITE" id="PS51471"/>
    </source>
</evidence>
<dbReference type="EMBL" id="OZ034816">
    <property type="protein sequence ID" value="CAL1377541.1"/>
    <property type="molecule type" value="Genomic_DNA"/>
</dbReference>
<feature type="domain" description="Fe2OG dioxygenase" evidence="7">
    <location>
        <begin position="212"/>
        <end position="313"/>
    </location>
</feature>
<accession>A0AAV2DV66</accession>
<keyword evidence="5 6" id="KW-0408">Iron</keyword>
<dbReference type="PANTHER" id="PTHR10209">
    <property type="entry name" value="OXIDOREDUCTASE, 2OG-FE II OXYGENASE FAMILY PROTEIN"/>
    <property type="match status" value="1"/>
</dbReference>
<evidence type="ECO:0000256" key="3">
    <source>
        <dbReference type="ARBA" id="ARBA00022723"/>
    </source>
</evidence>
<keyword evidence="3 6" id="KW-0479">Metal-binding</keyword>
<dbReference type="Pfam" id="PF03171">
    <property type="entry name" value="2OG-FeII_Oxy"/>
    <property type="match status" value="1"/>
</dbReference>
<dbReference type="AlphaFoldDB" id="A0AAV2DV66"/>
<dbReference type="InterPro" id="IPR027443">
    <property type="entry name" value="IPNS-like_sf"/>
</dbReference>
<evidence type="ECO:0000256" key="6">
    <source>
        <dbReference type="RuleBase" id="RU003682"/>
    </source>
</evidence>
<evidence type="ECO:0000313" key="9">
    <source>
        <dbReference type="Proteomes" id="UP001497516"/>
    </source>
</evidence>
<keyword evidence="4 6" id="KW-0560">Oxidoreductase</keyword>